<evidence type="ECO:0000259" key="5">
    <source>
        <dbReference type="PROSITE" id="PS50937"/>
    </source>
</evidence>
<keyword evidence="1" id="KW-0678">Repressor</keyword>
<evidence type="ECO:0000256" key="3">
    <source>
        <dbReference type="ARBA" id="ARBA00023125"/>
    </source>
</evidence>
<evidence type="ECO:0000256" key="1">
    <source>
        <dbReference type="ARBA" id="ARBA00022491"/>
    </source>
</evidence>
<dbReference type="Pfam" id="PF00376">
    <property type="entry name" value="MerR"/>
    <property type="match status" value="1"/>
</dbReference>
<keyword evidence="3 6" id="KW-0238">DNA-binding</keyword>
<dbReference type="PRINTS" id="PR00040">
    <property type="entry name" value="HTHMERR"/>
</dbReference>
<keyword evidence="7" id="KW-1185">Reference proteome</keyword>
<evidence type="ECO:0000256" key="4">
    <source>
        <dbReference type="ARBA" id="ARBA00023163"/>
    </source>
</evidence>
<feature type="domain" description="HTH merR-type" evidence="5">
    <location>
        <begin position="1"/>
        <end position="49"/>
    </location>
</feature>
<dbReference type="RefSeq" id="WP_311653830.1">
    <property type="nucleotide sequence ID" value="NZ_JAVRIB010000015.1"/>
</dbReference>
<dbReference type="EMBL" id="JAVRIB010000015">
    <property type="protein sequence ID" value="MDT0635935.1"/>
    <property type="molecule type" value="Genomic_DNA"/>
</dbReference>
<keyword evidence="2" id="KW-0805">Transcription regulation</keyword>
<accession>A0ABU3C307</accession>
<gene>
    <name evidence="6" type="ORF">RM532_13350</name>
</gene>
<keyword evidence="4" id="KW-0804">Transcription</keyword>
<dbReference type="InterPro" id="IPR009061">
    <property type="entry name" value="DNA-bd_dom_put_sf"/>
</dbReference>
<dbReference type="InterPro" id="IPR047057">
    <property type="entry name" value="MerR_fam"/>
</dbReference>
<dbReference type="SUPFAM" id="SSF46955">
    <property type="entry name" value="Putative DNA-binding domain"/>
    <property type="match status" value="1"/>
</dbReference>
<dbReference type="PANTHER" id="PTHR30204">
    <property type="entry name" value="REDOX-CYCLING DRUG-SENSING TRANSCRIPTIONAL ACTIVATOR SOXR"/>
    <property type="match status" value="1"/>
</dbReference>
<dbReference type="Gene3D" id="1.10.1660.10">
    <property type="match status" value="1"/>
</dbReference>
<evidence type="ECO:0000256" key="2">
    <source>
        <dbReference type="ARBA" id="ARBA00023015"/>
    </source>
</evidence>
<proteinExistence type="predicted"/>
<dbReference type="GO" id="GO:0003677">
    <property type="term" value="F:DNA binding"/>
    <property type="evidence" value="ECO:0007669"/>
    <property type="project" value="UniProtKB-KW"/>
</dbReference>
<dbReference type="Proteomes" id="UP001251857">
    <property type="component" value="Unassembled WGS sequence"/>
</dbReference>
<sequence>MRTRGVETIRFYERRGLMPEPPRAPSGYRRYPRDAADRLRFIRRAKHLG</sequence>
<dbReference type="PROSITE" id="PS50937">
    <property type="entry name" value="HTH_MERR_2"/>
    <property type="match status" value="1"/>
</dbReference>
<evidence type="ECO:0000313" key="6">
    <source>
        <dbReference type="EMBL" id="MDT0635935.1"/>
    </source>
</evidence>
<comment type="caution">
    <text evidence="6">The sequence shown here is derived from an EMBL/GenBank/DDBJ whole genome shotgun (WGS) entry which is preliminary data.</text>
</comment>
<dbReference type="InterPro" id="IPR000551">
    <property type="entry name" value="MerR-type_HTH_dom"/>
</dbReference>
<name>A0ABU3C307_9GAMM</name>
<reference evidence="6 7" key="1">
    <citation type="submission" date="2023-09" db="EMBL/GenBank/DDBJ databases">
        <authorList>
            <person name="Rey-Velasco X."/>
        </authorList>
    </citation>
    <scope>NUCLEOTIDE SEQUENCE [LARGE SCALE GENOMIC DNA]</scope>
    <source>
        <strain evidence="6 7">W335</strain>
    </source>
</reference>
<organism evidence="6 7">
    <name type="scientific">Spectribacter hydrogenoxidans</name>
    <dbReference type="NCBI Taxonomy" id="3075608"/>
    <lineage>
        <taxon>Bacteria</taxon>
        <taxon>Pseudomonadati</taxon>
        <taxon>Pseudomonadota</taxon>
        <taxon>Gammaproteobacteria</taxon>
        <taxon>Salinisphaerales</taxon>
        <taxon>Salinisphaeraceae</taxon>
        <taxon>Spectribacter</taxon>
    </lineage>
</organism>
<protein>
    <submittedName>
        <fullName evidence="6">MerR family DNA-binding transcriptional regulator</fullName>
    </submittedName>
</protein>
<dbReference type="SMART" id="SM00422">
    <property type="entry name" value="HTH_MERR"/>
    <property type="match status" value="1"/>
</dbReference>
<evidence type="ECO:0000313" key="7">
    <source>
        <dbReference type="Proteomes" id="UP001251857"/>
    </source>
</evidence>
<dbReference type="PANTHER" id="PTHR30204:SF69">
    <property type="entry name" value="MERR-FAMILY TRANSCRIPTIONAL REGULATOR"/>
    <property type="match status" value="1"/>
</dbReference>